<sequence>MLESFGQGGLSRLEDSISLVKEIKQQENIPSLTYRLEFPFKDSSSQFLSDSTYSWSQTDSSYISKQFSNGKEIDSLFQSLPADSIDLRFFVFDERSDVSGVASYLETLYNTGDFILSEDQQRPEKDLVLMASRNHYEPLDEYKNKLLSDKGLFSVTLINFLFIFLSICMIIFMVIFKRKRNQKEDNIKDFENEIIEPLTSILFEKSLEEIKEMTPEMISSIYPKQIFQKRLFKKVLIDKIISLNKKMKGDFKDKLKVLYKKFGLVDITKANLKHRHWDNVVSGLVQVNEMDLRDLLPLVKEHSQSSNFHVRSQAGATLLNLSEKVDLKFLRDQNYPLSDWQQMHYLRIIKFVAATKSLNIPILFSSENQSVREFGVKLVRMLGRMDLIEELHKINDQVLDEEKVELIKTYDVLGAHMEVDFINQCMSSDYPELKKEAIKCAGNLGNEESEKILLDLLEQEPDFQSRKNLLQSLFKLNQQTFDVFISNHPNQENLAIQAHLLDPVLNHV</sequence>
<gene>
    <name evidence="2" type="ORF">SAMN04488108_0630</name>
</gene>
<protein>
    <recommendedName>
        <fullName evidence="4">HEAT repeat-containing protein</fullName>
    </recommendedName>
</protein>
<dbReference type="AlphaFoldDB" id="A0A1M7Z5G5"/>
<accession>A0A1M7Z5G5</accession>
<proteinExistence type="predicted"/>
<dbReference type="InterPro" id="IPR016024">
    <property type="entry name" value="ARM-type_fold"/>
</dbReference>
<dbReference type="EMBL" id="FRXN01000001">
    <property type="protein sequence ID" value="SHO60187.1"/>
    <property type="molecule type" value="Genomic_DNA"/>
</dbReference>
<dbReference type="InterPro" id="IPR011989">
    <property type="entry name" value="ARM-like"/>
</dbReference>
<dbReference type="Gene3D" id="1.25.10.10">
    <property type="entry name" value="Leucine-rich Repeat Variant"/>
    <property type="match status" value="1"/>
</dbReference>
<dbReference type="RefSeq" id="WP_073570282.1">
    <property type="nucleotide sequence ID" value="NZ_FRXN01000001.1"/>
</dbReference>
<dbReference type="STRING" id="1073327.SAMN04488108_0630"/>
<evidence type="ECO:0000313" key="2">
    <source>
        <dbReference type="EMBL" id="SHO60187.1"/>
    </source>
</evidence>
<keyword evidence="1" id="KW-1133">Transmembrane helix</keyword>
<dbReference type="SUPFAM" id="SSF48371">
    <property type="entry name" value="ARM repeat"/>
    <property type="match status" value="1"/>
</dbReference>
<dbReference type="OrthoDB" id="835661at2"/>
<name>A0A1M7Z5G5_9BACT</name>
<reference evidence="3" key="1">
    <citation type="submission" date="2016-12" db="EMBL/GenBank/DDBJ databases">
        <authorList>
            <person name="Varghese N."/>
            <person name="Submissions S."/>
        </authorList>
    </citation>
    <scope>NUCLEOTIDE SEQUENCE [LARGE SCALE GENOMIC DNA]</scope>
    <source>
        <strain evidence="3">DSM 25035</strain>
    </source>
</reference>
<keyword evidence="3" id="KW-1185">Reference proteome</keyword>
<feature type="transmembrane region" description="Helical" evidence="1">
    <location>
        <begin position="152"/>
        <end position="176"/>
    </location>
</feature>
<evidence type="ECO:0000313" key="3">
    <source>
        <dbReference type="Proteomes" id="UP000184609"/>
    </source>
</evidence>
<evidence type="ECO:0008006" key="4">
    <source>
        <dbReference type="Google" id="ProtNLM"/>
    </source>
</evidence>
<keyword evidence="1" id="KW-0812">Transmembrane</keyword>
<organism evidence="2 3">
    <name type="scientific">Algoriphagus zhangzhouensis</name>
    <dbReference type="NCBI Taxonomy" id="1073327"/>
    <lineage>
        <taxon>Bacteria</taxon>
        <taxon>Pseudomonadati</taxon>
        <taxon>Bacteroidota</taxon>
        <taxon>Cytophagia</taxon>
        <taxon>Cytophagales</taxon>
        <taxon>Cyclobacteriaceae</taxon>
        <taxon>Algoriphagus</taxon>
    </lineage>
</organism>
<keyword evidence="1" id="KW-0472">Membrane</keyword>
<dbReference type="Proteomes" id="UP000184609">
    <property type="component" value="Unassembled WGS sequence"/>
</dbReference>
<evidence type="ECO:0000256" key="1">
    <source>
        <dbReference type="SAM" id="Phobius"/>
    </source>
</evidence>